<evidence type="ECO:0008006" key="6">
    <source>
        <dbReference type="Google" id="ProtNLM"/>
    </source>
</evidence>
<evidence type="ECO:0000256" key="3">
    <source>
        <dbReference type="SAM" id="SignalP"/>
    </source>
</evidence>
<keyword evidence="2" id="KW-1133">Transmembrane helix</keyword>
<organism evidence="4 5">
    <name type="scientific">Komagataeibacter melaceti</name>
    <dbReference type="NCBI Taxonomy" id="2766577"/>
    <lineage>
        <taxon>Bacteria</taxon>
        <taxon>Pseudomonadati</taxon>
        <taxon>Pseudomonadota</taxon>
        <taxon>Alphaproteobacteria</taxon>
        <taxon>Acetobacterales</taxon>
        <taxon>Acetobacteraceae</taxon>
        <taxon>Komagataeibacter</taxon>
    </lineage>
</organism>
<evidence type="ECO:0000313" key="4">
    <source>
        <dbReference type="EMBL" id="RFD19441.1"/>
    </source>
</evidence>
<accession>A0A371YZ02</accession>
<dbReference type="Pfam" id="PF11776">
    <property type="entry name" value="RcnB"/>
    <property type="match status" value="1"/>
</dbReference>
<name>A0A371YZ02_9PROT</name>
<feature type="signal peptide" evidence="3">
    <location>
        <begin position="1"/>
        <end position="23"/>
    </location>
</feature>
<feature type="transmembrane region" description="Helical" evidence="2">
    <location>
        <begin position="143"/>
        <end position="162"/>
    </location>
</feature>
<sequence length="166" mass="17263">MKTRSLTAALMATVLCITTPVLAQPFGQQGPQGAGRPGSGPGPDAGPGRGGPGGGPGGSVGPGGPGGQQGMNRGMAQHRNGPPSRGRGGDGGYDHVDMNRVWRRGDRYDGPRNNRWVVRDWQNYRGLSAPPPGYEWMRYGNQYLLTALTTGVIAGVVSAAMAPPMR</sequence>
<keyword evidence="3" id="KW-0732">Signal</keyword>
<dbReference type="InterPro" id="IPR024572">
    <property type="entry name" value="RcnB"/>
</dbReference>
<dbReference type="Gene3D" id="3.10.450.160">
    <property type="entry name" value="inner membrane protein cigr"/>
    <property type="match status" value="1"/>
</dbReference>
<keyword evidence="5" id="KW-1185">Reference proteome</keyword>
<keyword evidence="2" id="KW-0812">Transmembrane</keyword>
<feature type="compositionally biased region" description="Gly residues" evidence="1">
    <location>
        <begin position="30"/>
        <end position="69"/>
    </location>
</feature>
<feature type="chain" id="PRO_5017043354" description="RcnB family protein" evidence="3">
    <location>
        <begin position="24"/>
        <end position="166"/>
    </location>
</feature>
<comment type="caution">
    <text evidence="4">The sequence shown here is derived from an EMBL/GenBank/DDBJ whole genome shotgun (WGS) entry which is preliminary data.</text>
</comment>
<reference evidence="4 5" key="1">
    <citation type="submission" date="2018-08" db="EMBL/GenBank/DDBJ databases">
        <title>Komagataeibacter sp. AV 382.</title>
        <authorList>
            <person name="Skraban J."/>
            <person name="Trcek J."/>
        </authorList>
    </citation>
    <scope>NUCLEOTIDE SEQUENCE [LARGE SCALE GENOMIC DNA]</scope>
    <source>
        <strain evidence="4 5">AV 382</strain>
    </source>
</reference>
<protein>
    <recommendedName>
        <fullName evidence="6">RcnB family protein</fullName>
    </recommendedName>
</protein>
<feature type="region of interest" description="Disordered" evidence="1">
    <location>
        <begin position="26"/>
        <end position="94"/>
    </location>
</feature>
<evidence type="ECO:0000313" key="5">
    <source>
        <dbReference type="Proteomes" id="UP000262371"/>
    </source>
</evidence>
<gene>
    <name evidence="4" type="ORF">DY926_11385</name>
</gene>
<dbReference type="EMBL" id="QUWV01000096">
    <property type="protein sequence ID" value="RFD19441.1"/>
    <property type="molecule type" value="Genomic_DNA"/>
</dbReference>
<evidence type="ECO:0000256" key="2">
    <source>
        <dbReference type="SAM" id="Phobius"/>
    </source>
</evidence>
<proteinExistence type="predicted"/>
<dbReference type="OrthoDB" id="9808839at2"/>
<dbReference type="Proteomes" id="UP000262371">
    <property type="component" value="Unassembled WGS sequence"/>
</dbReference>
<evidence type="ECO:0000256" key="1">
    <source>
        <dbReference type="SAM" id="MobiDB-lite"/>
    </source>
</evidence>
<dbReference type="AlphaFoldDB" id="A0A371YZ02"/>
<keyword evidence="2" id="KW-0472">Membrane</keyword>
<dbReference type="RefSeq" id="WP_116703482.1">
    <property type="nucleotide sequence ID" value="NZ_QUWV01000096.1"/>
</dbReference>